<evidence type="ECO:0000313" key="1">
    <source>
        <dbReference type="EMBL" id="MBX7483821.1"/>
    </source>
</evidence>
<dbReference type="EMBL" id="JAIGNO010000014">
    <property type="protein sequence ID" value="MBX7483821.1"/>
    <property type="molecule type" value="Genomic_DNA"/>
</dbReference>
<reference evidence="1 2" key="1">
    <citation type="submission" date="2021-08" db="EMBL/GenBank/DDBJ databases">
        <title>Comparative Genomics Analysis of the Genus Qipengyuania Reveals Extensive Genetic Diversity and Metabolic Versatility, Including the Description of Fifteen Novel Species.</title>
        <authorList>
            <person name="Liu Y."/>
        </authorList>
    </citation>
    <scope>NUCLEOTIDE SEQUENCE [LARGE SCALE GENOMIC DNA]</scope>
    <source>
        <strain evidence="1 2">6D47A</strain>
    </source>
</reference>
<name>A0ABS7J920_9SPHN</name>
<protein>
    <submittedName>
        <fullName evidence="1">Uncharacterized protein</fullName>
    </submittedName>
</protein>
<dbReference type="RefSeq" id="WP_221560158.1">
    <property type="nucleotide sequence ID" value="NZ_JAIGNO010000014.1"/>
</dbReference>
<evidence type="ECO:0000313" key="2">
    <source>
        <dbReference type="Proteomes" id="UP000755104"/>
    </source>
</evidence>
<accession>A0ABS7J920</accession>
<organism evidence="1 2">
    <name type="scientific">Qipengyuania qiaonensis</name>
    <dbReference type="NCBI Taxonomy" id="2867240"/>
    <lineage>
        <taxon>Bacteria</taxon>
        <taxon>Pseudomonadati</taxon>
        <taxon>Pseudomonadota</taxon>
        <taxon>Alphaproteobacteria</taxon>
        <taxon>Sphingomonadales</taxon>
        <taxon>Erythrobacteraceae</taxon>
        <taxon>Qipengyuania</taxon>
    </lineage>
</organism>
<gene>
    <name evidence="1" type="ORF">K3174_14920</name>
</gene>
<comment type="caution">
    <text evidence="1">The sequence shown here is derived from an EMBL/GenBank/DDBJ whole genome shotgun (WGS) entry which is preliminary data.</text>
</comment>
<proteinExistence type="predicted"/>
<keyword evidence="2" id="KW-1185">Reference proteome</keyword>
<sequence>MVRDSLISIFMVVLLGLSVTAWAQDWQFWPELVRALDGSDDVDEIGGESALAATPLSDNADEIAAARFFSESARRDPLLATDRALAHFEASCAARAGLMLDQADERTEQFAERVLAHLTRPIGEKYQWRGRAAICDGADGVPLAGMVSVVKDNSGILRDGDAGSCLFGSIFGMSNETAIYLFRPDRLPTRQSFVADQTQEAERLARAGDELAQERQELALFHSELEVGDETNCGLVIEIRGPLAEIAVPANRRAPNGAKTFWSRIDRLAQPYTSVCSFGQ</sequence>
<dbReference type="Proteomes" id="UP000755104">
    <property type="component" value="Unassembled WGS sequence"/>
</dbReference>